<reference evidence="1 2" key="1">
    <citation type="submission" date="2018-02" db="EMBL/GenBank/DDBJ databases">
        <authorList>
            <person name="Dubost A."/>
        </authorList>
    </citation>
    <scope>NUCLEOTIDE SEQUENCE [LARGE SCALE GENOMIC DNA]</scope>
    <source>
        <strain evidence="2">JV551A3</strain>
    </source>
</reference>
<keyword evidence="2" id="KW-1185">Reference proteome</keyword>
<sequence>MSKHQFLLAYTIKPRDPDADEYDAAQARQHLRENIGLDTVEHIETTLLGQVQLDSVTPVGRANEAERWIRDLIHAELKRLRVLTSVKFYGCLMVDGLGSAIRFSIV</sequence>
<proteinExistence type="predicted"/>
<dbReference type="Proteomes" id="UP000294335">
    <property type="component" value="Unassembled WGS sequence"/>
</dbReference>
<comment type="caution">
    <text evidence="1">The sequence shown here is derived from an EMBL/GenBank/DDBJ whole genome shotgun (WGS) entry which is preliminary data.</text>
</comment>
<dbReference type="AlphaFoldDB" id="A0AAQ1P9Q8"/>
<evidence type="ECO:0000313" key="1">
    <source>
        <dbReference type="EMBL" id="SPO61066.1"/>
    </source>
</evidence>
<gene>
    <name evidence="1" type="ORF">JV551A3_V1_1140005</name>
</gene>
<organism evidence="1 2">
    <name type="scientific">Pseudomonas inefficax</name>
    <dbReference type="NCBI Taxonomy" id="2078786"/>
    <lineage>
        <taxon>Bacteria</taxon>
        <taxon>Pseudomonadati</taxon>
        <taxon>Pseudomonadota</taxon>
        <taxon>Gammaproteobacteria</taxon>
        <taxon>Pseudomonadales</taxon>
        <taxon>Pseudomonadaceae</taxon>
        <taxon>Pseudomonas</taxon>
    </lineage>
</organism>
<evidence type="ECO:0000313" key="2">
    <source>
        <dbReference type="Proteomes" id="UP000294335"/>
    </source>
</evidence>
<dbReference type="EMBL" id="OPYN01000114">
    <property type="protein sequence ID" value="SPO61066.1"/>
    <property type="molecule type" value="Genomic_DNA"/>
</dbReference>
<name>A0AAQ1P9Q8_9PSED</name>
<dbReference type="RefSeq" id="WP_112252960.1">
    <property type="nucleotide sequence ID" value="NZ_CP134401.1"/>
</dbReference>
<accession>A0AAQ1P9Q8</accession>
<protein>
    <submittedName>
        <fullName evidence="1">Uncharacterized protein</fullName>
    </submittedName>
</protein>